<organism evidence="1 2">
    <name type="scientific">Mycena maculata</name>
    <dbReference type="NCBI Taxonomy" id="230809"/>
    <lineage>
        <taxon>Eukaryota</taxon>
        <taxon>Fungi</taxon>
        <taxon>Dikarya</taxon>
        <taxon>Basidiomycota</taxon>
        <taxon>Agaricomycotina</taxon>
        <taxon>Agaricomycetes</taxon>
        <taxon>Agaricomycetidae</taxon>
        <taxon>Agaricales</taxon>
        <taxon>Marasmiineae</taxon>
        <taxon>Mycenaceae</taxon>
        <taxon>Mycena</taxon>
    </lineage>
</organism>
<name>A0AAD7INM6_9AGAR</name>
<dbReference type="Proteomes" id="UP001215280">
    <property type="component" value="Unassembled WGS sequence"/>
</dbReference>
<comment type="caution">
    <text evidence="1">The sequence shown here is derived from an EMBL/GenBank/DDBJ whole genome shotgun (WGS) entry which is preliminary data.</text>
</comment>
<evidence type="ECO:0000313" key="2">
    <source>
        <dbReference type="Proteomes" id="UP001215280"/>
    </source>
</evidence>
<accession>A0AAD7INM6</accession>
<sequence>MALGRLQALLVQLEGLNLDPQLEEQLAATASAAESQLLQLQATPNASASSSSTAAEGATGAADSQHSPPGLGFAIPYSIKFEIIVLFQSLQSSGSGLTAAINFAIYYISPAITVHINTVEVDLALAKLPSSAGITVARVVTSAPPGTGINAARIKRNSNISFEL</sequence>
<protein>
    <submittedName>
        <fullName evidence="1">Uncharacterized protein</fullName>
    </submittedName>
</protein>
<keyword evidence="2" id="KW-1185">Reference proteome</keyword>
<evidence type="ECO:0000313" key="1">
    <source>
        <dbReference type="EMBL" id="KAJ7745886.1"/>
    </source>
</evidence>
<gene>
    <name evidence="1" type="ORF">DFH07DRAFT_776508</name>
</gene>
<proteinExistence type="predicted"/>
<dbReference type="EMBL" id="JARJLG010000100">
    <property type="protein sequence ID" value="KAJ7745886.1"/>
    <property type="molecule type" value="Genomic_DNA"/>
</dbReference>
<reference evidence="1" key="1">
    <citation type="submission" date="2023-03" db="EMBL/GenBank/DDBJ databases">
        <title>Massive genome expansion in bonnet fungi (Mycena s.s.) driven by repeated elements and novel gene families across ecological guilds.</title>
        <authorList>
            <consortium name="Lawrence Berkeley National Laboratory"/>
            <person name="Harder C.B."/>
            <person name="Miyauchi S."/>
            <person name="Viragh M."/>
            <person name="Kuo A."/>
            <person name="Thoen E."/>
            <person name="Andreopoulos B."/>
            <person name="Lu D."/>
            <person name="Skrede I."/>
            <person name="Drula E."/>
            <person name="Henrissat B."/>
            <person name="Morin E."/>
            <person name="Kohler A."/>
            <person name="Barry K."/>
            <person name="LaButti K."/>
            <person name="Morin E."/>
            <person name="Salamov A."/>
            <person name="Lipzen A."/>
            <person name="Mereny Z."/>
            <person name="Hegedus B."/>
            <person name="Baldrian P."/>
            <person name="Stursova M."/>
            <person name="Weitz H."/>
            <person name="Taylor A."/>
            <person name="Grigoriev I.V."/>
            <person name="Nagy L.G."/>
            <person name="Martin F."/>
            <person name="Kauserud H."/>
        </authorList>
    </citation>
    <scope>NUCLEOTIDE SEQUENCE</scope>
    <source>
        <strain evidence="1">CBHHK188m</strain>
    </source>
</reference>
<dbReference type="AlphaFoldDB" id="A0AAD7INM6"/>